<dbReference type="Gene3D" id="3.30.420.10">
    <property type="entry name" value="Ribonuclease H-like superfamily/Ribonuclease H"/>
    <property type="match status" value="1"/>
</dbReference>
<dbReference type="GO" id="GO:0004523">
    <property type="term" value="F:RNA-DNA hybrid ribonuclease activity"/>
    <property type="evidence" value="ECO:0007669"/>
    <property type="project" value="UniProtKB-EC"/>
</dbReference>
<dbReference type="Proteomes" id="UP001066276">
    <property type="component" value="Chromosome 3_2"/>
</dbReference>
<dbReference type="SUPFAM" id="SSF54160">
    <property type="entry name" value="Chromo domain-like"/>
    <property type="match status" value="1"/>
</dbReference>
<evidence type="ECO:0000256" key="19">
    <source>
        <dbReference type="ARBA" id="ARBA00039658"/>
    </source>
</evidence>
<comment type="similarity">
    <text evidence="2">Belongs to the beta type-B retroviral polymerase family. HERV class-II K(HML-2) pol subfamily.</text>
</comment>
<evidence type="ECO:0000256" key="20">
    <source>
        <dbReference type="SAM" id="MobiDB-lite"/>
    </source>
</evidence>
<dbReference type="GO" id="GO:0006508">
    <property type="term" value="P:proteolysis"/>
    <property type="evidence" value="ECO:0007669"/>
    <property type="project" value="UniProtKB-KW"/>
</dbReference>
<dbReference type="Gene3D" id="2.40.50.40">
    <property type="match status" value="1"/>
</dbReference>
<feature type="domain" description="Chromo" evidence="21">
    <location>
        <begin position="1057"/>
        <end position="1105"/>
    </location>
</feature>
<dbReference type="InterPro" id="IPR016197">
    <property type="entry name" value="Chromo-like_dom_sf"/>
</dbReference>
<accession>A0AAV7TXC0</accession>
<evidence type="ECO:0000259" key="21">
    <source>
        <dbReference type="PROSITE" id="PS50013"/>
    </source>
</evidence>
<feature type="compositionally biased region" description="Pro residues" evidence="20">
    <location>
        <begin position="13"/>
        <end position="22"/>
    </location>
</feature>
<evidence type="ECO:0000256" key="3">
    <source>
        <dbReference type="ARBA" id="ARBA00012180"/>
    </source>
</evidence>
<keyword evidence="9" id="KW-0064">Aspartyl protease</keyword>
<keyword evidence="17" id="KW-0233">DNA recombination</keyword>
<dbReference type="SMART" id="SM00298">
    <property type="entry name" value="CHROMO"/>
    <property type="match status" value="1"/>
</dbReference>
<dbReference type="EMBL" id="JANPWB010000006">
    <property type="protein sequence ID" value="KAJ1181108.1"/>
    <property type="molecule type" value="Genomic_DNA"/>
</dbReference>
<dbReference type="InterPro" id="IPR043128">
    <property type="entry name" value="Rev_trsase/Diguanyl_cyclase"/>
</dbReference>
<keyword evidence="14" id="KW-0695">RNA-directed DNA polymerase</keyword>
<dbReference type="Pfam" id="PF00385">
    <property type="entry name" value="Chromo"/>
    <property type="match status" value="1"/>
</dbReference>
<keyword evidence="7" id="KW-0540">Nuclease</keyword>
<dbReference type="GO" id="GO:0006310">
    <property type="term" value="P:DNA recombination"/>
    <property type="evidence" value="ECO:0007669"/>
    <property type="project" value="UniProtKB-KW"/>
</dbReference>
<dbReference type="PANTHER" id="PTHR37984">
    <property type="entry name" value="PROTEIN CBG26694"/>
    <property type="match status" value="1"/>
</dbReference>
<organism evidence="24 25">
    <name type="scientific">Pleurodeles waltl</name>
    <name type="common">Iberian ribbed newt</name>
    <dbReference type="NCBI Taxonomy" id="8319"/>
    <lineage>
        <taxon>Eukaryota</taxon>
        <taxon>Metazoa</taxon>
        <taxon>Chordata</taxon>
        <taxon>Craniata</taxon>
        <taxon>Vertebrata</taxon>
        <taxon>Euteleostomi</taxon>
        <taxon>Amphibia</taxon>
        <taxon>Batrachia</taxon>
        <taxon>Caudata</taxon>
        <taxon>Salamandroidea</taxon>
        <taxon>Salamandridae</taxon>
        <taxon>Pleurodelinae</taxon>
        <taxon>Pleurodeles</taxon>
    </lineage>
</organism>
<keyword evidence="10" id="KW-0255">Endonuclease</keyword>
<comment type="subcellular location">
    <subcellularLocation>
        <location evidence="1">Nucleus</location>
    </subcellularLocation>
</comment>
<feature type="region of interest" description="Disordered" evidence="20">
    <location>
        <begin position="1"/>
        <end position="72"/>
    </location>
</feature>
<dbReference type="FunFam" id="3.30.420.10:FF:000032">
    <property type="entry name" value="Retrovirus-related Pol polyprotein from transposon 297-like Protein"/>
    <property type="match status" value="1"/>
</dbReference>
<dbReference type="InterPro" id="IPR001584">
    <property type="entry name" value="Integrase_cat-core"/>
</dbReference>
<dbReference type="InterPro" id="IPR000953">
    <property type="entry name" value="Chromo/chromo_shadow_dom"/>
</dbReference>
<comment type="caution">
    <text evidence="24">The sequence shown here is derived from an EMBL/GenBank/DDBJ whole genome shotgun (WGS) entry which is preliminary data.</text>
</comment>
<dbReference type="GO" id="GO:0003964">
    <property type="term" value="F:RNA-directed DNA polymerase activity"/>
    <property type="evidence" value="ECO:0007669"/>
    <property type="project" value="UniProtKB-KW"/>
</dbReference>
<keyword evidence="5" id="KW-0808">Transferase</keyword>
<name>A0AAV7TXC0_PLEWA</name>
<keyword evidence="12" id="KW-0460">Magnesium</keyword>
<dbReference type="PROSITE" id="PS50878">
    <property type="entry name" value="RT_POL"/>
    <property type="match status" value="1"/>
</dbReference>
<evidence type="ECO:0000256" key="5">
    <source>
        <dbReference type="ARBA" id="ARBA00022679"/>
    </source>
</evidence>
<dbReference type="PANTHER" id="PTHR37984:SF5">
    <property type="entry name" value="PROTEIN NYNRIN-LIKE"/>
    <property type="match status" value="1"/>
</dbReference>
<keyword evidence="11" id="KW-0378">Hydrolase</keyword>
<evidence type="ECO:0000256" key="9">
    <source>
        <dbReference type="ARBA" id="ARBA00022750"/>
    </source>
</evidence>
<feature type="domain" description="Reverse transcriptase" evidence="22">
    <location>
        <begin position="222"/>
        <end position="401"/>
    </location>
</feature>
<dbReference type="InterPro" id="IPR041588">
    <property type="entry name" value="Integrase_H2C2"/>
</dbReference>
<dbReference type="InterPro" id="IPR041577">
    <property type="entry name" value="RT_RNaseH_2"/>
</dbReference>
<dbReference type="FunFam" id="3.30.70.270:FF:000020">
    <property type="entry name" value="Transposon Tf2-6 polyprotein-like Protein"/>
    <property type="match status" value="1"/>
</dbReference>
<dbReference type="InterPro" id="IPR000477">
    <property type="entry name" value="RT_dom"/>
</dbReference>
<evidence type="ECO:0000259" key="23">
    <source>
        <dbReference type="PROSITE" id="PS50994"/>
    </source>
</evidence>
<dbReference type="SUPFAM" id="SSF56672">
    <property type="entry name" value="DNA/RNA polymerases"/>
    <property type="match status" value="1"/>
</dbReference>
<dbReference type="CDD" id="cd01647">
    <property type="entry name" value="RT_LTR"/>
    <property type="match status" value="1"/>
</dbReference>
<dbReference type="InterPro" id="IPR050951">
    <property type="entry name" value="Retrovirus_Pol_polyprotein"/>
</dbReference>
<evidence type="ECO:0000256" key="18">
    <source>
        <dbReference type="ARBA" id="ARBA00023268"/>
    </source>
</evidence>
<evidence type="ECO:0000256" key="17">
    <source>
        <dbReference type="ARBA" id="ARBA00023172"/>
    </source>
</evidence>
<dbReference type="Gene3D" id="3.30.70.270">
    <property type="match status" value="2"/>
</dbReference>
<evidence type="ECO:0000256" key="10">
    <source>
        <dbReference type="ARBA" id="ARBA00022759"/>
    </source>
</evidence>
<evidence type="ECO:0000256" key="8">
    <source>
        <dbReference type="ARBA" id="ARBA00022723"/>
    </source>
</evidence>
<evidence type="ECO:0000256" key="7">
    <source>
        <dbReference type="ARBA" id="ARBA00022722"/>
    </source>
</evidence>
<keyword evidence="8" id="KW-0479">Metal-binding</keyword>
<evidence type="ECO:0000259" key="22">
    <source>
        <dbReference type="PROSITE" id="PS50878"/>
    </source>
</evidence>
<keyword evidence="18" id="KW-0511">Multifunctional enzyme</keyword>
<dbReference type="FunFam" id="3.10.10.10:FF:000007">
    <property type="entry name" value="Retrovirus-related Pol polyprotein from transposon 17.6-like Protein"/>
    <property type="match status" value="1"/>
</dbReference>
<dbReference type="Pfam" id="PF24626">
    <property type="entry name" value="SH3_Tf2-1"/>
    <property type="match status" value="1"/>
</dbReference>
<dbReference type="Gene3D" id="3.10.10.10">
    <property type="entry name" value="HIV Type 1 Reverse Transcriptase, subunit A, domain 1"/>
    <property type="match status" value="1"/>
</dbReference>
<evidence type="ECO:0000256" key="14">
    <source>
        <dbReference type="ARBA" id="ARBA00022918"/>
    </source>
</evidence>
<evidence type="ECO:0000313" key="24">
    <source>
        <dbReference type="EMBL" id="KAJ1181108.1"/>
    </source>
</evidence>
<dbReference type="CDD" id="cd18975">
    <property type="entry name" value="CD_MarY1_POL_like"/>
    <property type="match status" value="1"/>
</dbReference>
<dbReference type="CDD" id="cd09274">
    <property type="entry name" value="RNase_HI_RT_Ty3"/>
    <property type="match status" value="1"/>
</dbReference>
<dbReference type="GO" id="GO:0003887">
    <property type="term" value="F:DNA-directed DNA polymerase activity"/>
    <property type="evidence" value="ECO:0007669"/>
    <property type="project" value="UniProtKB-KW"/>
</dbReference>
<keyword evidence="13" id="KW-0229">DNA integration</keyword>
<dbReference type="GO" id="GO:0003677">
    <property type="term" value="F:DNA binding"/>
    <property type="evidence" value="ECO:0007669"/>
    <property type="project" value="UniProtKB-KW"/>
</dbReference>
<gene>
    <name evidence="24" type="ORF">NDU88_006318</name>
</gene>
<dbReference type="InterPro" id="IPR036397">
    <property type="entry name" value="RNaseH_sf"/>
</dbReference>
<protein>
    <recommendedName>
        <fullName evidence="19">Gypsy retrotransposon integrase-like protein 1</fullName>
        <ecNumber evidence="3">3.1.26.4</ecNumber>
    </recommendedName>
</protein>
<evidence type="ECO:0000256" key="13">
    <source>
        <dbReference type="ARBA" id="ARBA00022908"/>
    </source>
</evidence>
<dbReference type="InterPro" id="IPR023780">
    <property type="entry name" value="Chromo_domain"/>
</dbReference>
<evidence type="ECO:0000256" key="6">
    <source>
        <dbReference type="ARBA" id="ARBA00022695"/>
    </source>
</evidence>
<dbReference type="GO" id="GO:0004190">
    <property type="term" value="F:aspartic-type endopeptidase activity"/>
    <property type="evidence" value="ECO:0007669"/>
    <property type="project" value="UniProtKB-KW"/>
</dbReference>
<evidence type="ECO:0000256" key="4">
    <source>
        <dbReference type="ARBA" id="ARBA00022670"/>
    </source>
</evidence>
<dbReference type="PROSITE" id="PS50013">
    <property type="entry name" value="CHROMO_2"/>
    <property type="match status" value="1"/>
</dbReference>
<evidence type="ECO:0000256" key="15">
    <source>
        <dbReference type="ARBA" id="ARBA00022932"/>
    </source>
</evidence>
<dbReference type="GO" id="GO:0005634">
    <property type="term" value="C:nucleus"/>
    <property type="evidence" value="ECO:0007669"/>
    <property type="project" value="UniProtKB-SubCell"/>
</dbReference>
<reference evidence="24" key="1">
    <citation type="journal article" date="2022" name="bioRxiv">
        <title>Sequencing and chromosome-scale assembly of the giantPleurodeles waltlgenome.</title>
        <authorList>
            <person name="Brown T."/>
            <person name="Elewa A."/>
            <person name="Iarovenko S."/>
            <person name="Subramanian E."/>
            <person name="Araus A.J."/>
            <person name="Petzold A."/>
            <person name="Susuki M."/>
            <person name="Suzuki K.-i.T."/>
            <person name="Hayashi T."/>
            <person name="Toyoda A."/>
            <person name="Oliveira C."/>
            <person name="Osipova E."/>
            <person name="Leigh N.D."/>
            <person name="Simon A."/>
            <person name="Yun M.H."/>
        </authorList>
    </citation>
    <scope>NUCLEOTIDE SEQUENCE</scope>
    <source>
        <strain evidence="24">20211129_DDA</strain>
        <tissue evidence="24">Liver</tissue>
    </source>
</reference>
<dbReference type="Gene3D" id="1.10.340.70">
    <property type="match status" value="1"/>
</dbReference>
<dbReference type="Pfam" id="PF00078">
    <property type="entry name" value="RVT_1"/>
    <property type="match status" value="1"/>
</dbReference>
<dbReference type="Pfam" id="PF17919">
    <property type="entry name" value="RT_RNaseH_2"/>
    <property type="match status" value="1"/>
</dbReference>
<dbReference type="GO" id="GO:0015074">
    <property type="term" value="P:DNA integration"/>
    <property type="evidence" value="ECO:0007669"/>
    <property type="project" value="UniProtKB-KW"/>
</dbReference>
<evidence type="ECO:0000256" key="12">
    <source>
        <dbReference type="ARBA" id="ARBA00022842"/>
    </source>
</evidence>
<dbReference type="PROSITE" id="PS50994">
    <property type="entry name" value="INTEGRASE"/>
    <property type="match status" value="1"/>
</dbReference>
<dbReference type="InterPro" id="IPR056924">
    <property type="entry name" value="SH3_Tf2-1"/>
</dbReference>
<dbReference type="Pfam" id="PF17921">
    <property type="entry name" value="Integrase_H2C2"/>
    <property type="match status" value="1"/>
</dbReference>
<dbReference type="AlphaFoldDB" id="A0AAV7TXC0"/>
<dbReference type="InterPro" id="IPR043502">
    <property type="entry name" value="DNA/RNA_pol_sf"/>
</dbReference>
<dbReference type="GO" id="GO:0046872">
    <property type="term" value="F:metal ion binding"/>
    <property type="evidence" value="ECO:0007669"/>
    <property type="project" value="UniProtKB-KW"/>
</dbReference>
<keyword evidence="16" id="KW-0238">DNA-binding</keyword>
<dbReference type="EC" id="3.1.26.4" evidence="3"/>
<evidence type="ECO:0000256" key="11">
    <source>
        <dbReference type="ARBA" id="ARBA00022801"/>
    </source>
</evidence>
<keyword evidence="4" id="KW-0645">Protease</keyword>
<evidence type="ECO:0000256" key="2">
    <source>
        <dbReference type="ARBA" id="ARBA00010879"/>
    </source>
</evidence>
<feature type="domain" description="Integrase catalytic" evidence="23">
    <location>
        <begin position="754"/>
        <end position="915"/>
    </location>
</feature>
<sequence length="1178" mass="134785">MPMPVAWALQGPPGAPRPPLPPSGSRRSDRRDLDGGRGGRNPRGGAASCAAAEDSMGPRYTGGTPPVVPVRPRLYRRGRNPHWSTAGLSAVLPRSSALAVKDRQGQNDHHNPYVNWVTRTVSLSSQFCHEHCFASDKYWSPKRSIITEGTTGYSINTVQGVPEHYLEFQDVFQKPSRPVLPPHRDYNCAIPLEPGTIVPFGRMYSLTEPEKEILKEYLEENVQSGLIVPLSSPDGAPLFFVPKKTKDLRPCLDFRGLNKITIKDRYPLPLIRDILEAVRGAQHFTKLDLRGAYHLLRIKEGDKWKTAFRTPFGHFEYKVMPFGLTNAPAIFQRFMDSVFSDLLNQTVVIYLDDILIYSRNTELHSSHVKQVLQRLRAHQLFCKPEKCEFDKTEVKYLGYHLSPTGIAMDQEKVQAILDWPSPSSIKETQCFLGLANFYRQFILDFAKQTSHITHTLKKENLTKGFVWTKAAETAFQDLKRAFTQAPILRHPDTNKQFIVVSDASERAIGAVLLQQQEDDGLEHPVFYLSHILSTAKQHYSVLERELLALKTACLEWRQFLMGSKEPFEVRTDHRNLQCFRNFVCQNSRQAHWAFFFSQYDFYITYIPGSQNILADALSRRYPDCTPSPSQYLLEPSKIIGVAQSFLEEVQLEYSGLSDHEVEKLRPLLHKRQGYYYYQNLLFLPTNRVREKALQMCHDSPVAGHRGIKATQELLSRYFWWPTWKLDVERYVQACPICAQVKIPRTRHAGLLQPLPVPPTSWHTISTDFMCSLPPSAGNRVIMVTVDSFNKMAHFTALKKLPTSQELSQIFIDHIFRLHGLPHTIVSDRGPQYISRFWRYFCNTLNINRALSSGFHPQTNGQTERLNQGLEQYLRCFCNSTQSNWNTYLPIAEFSYNNTVHSASKVTPFFCSYGFHPTSFPTSPRSTSPLPAITYLSKRLLQIHRLIRSNLLHTKRYMKKVADKKRRTTPDYHLQDKVCLSSKFLPSRLSQNKFTPRYYGPFRILQLINPVTVRLHLPHTWKIHPVFHVSQLKPYVPDPYSRQFPCPPPVLVDDVPEYEVQEICDSRLFHKRLQYLIHWKGYPLSECSWEDASSVHAPLLIQRFHRLFPLKPGPSGGGPTVAPRGAARAECSAQAGHSARAAHHVFKTRRAPSLSCTLRGPRMGMGPRSAFSLRIFGVS</sequence>
<evidence type="ECO:0000313" key="25">
    <source>
        <dbReference type="Proteomes" id="UP001066276"/>
    </source>
</evidence>
<keyword evidence="25" id="KW-1185">Reference proteome</keyword>
<feature type="compositionally biased region" description="Basic and acidic residues" evidence="20">
    <location>
        <begin position="26"/>
        <end position="37"/>
    </location>
</feature>
<keyword evidence="15" id="KW-0239">DNA-directed DNA polymerase</keyword>
<keyword evidence="6" id="KW-0548">Nucleotidyltransferase</keyword>
<dbReference type="SUPFAM" id="SSF53098">
    <property type="entry name" value="Ribonuclease H-like"/>
    <property type="match status" value="1"/>
</dbReference>
<dbReference type="InterPro" id="IPR012337">
    <property type="entry name" value="RNaseH-like_sf"/>
</dbReference>
<proteinExistence type="inferred from homology"/>
<evidence type="ECO:0000256" key="16">
    <source>
        <dbReference type="ARBA" id="ARBA00023125"/>
    </source>
</evidence>
<evidence type="ECO:0000256" key="1">
    <source>
        <dbReference type="ARBA" id="ARBA00004123"/>
    </source>
</evidence>